<feature type="compositionally biased region" description="Low complexity" evidence="10">
    <location>
        <begin position="265"/>
        <end position="276"/>
    </location>
</feature>
<evidence type="ECO:0000259" key="11">
    <source>
        <dbReference type="PROSITE" id="PS51437"/>
    </source>
</evidence>
<comment type="similarity">
    <text evidence="2">Belongs to the CAMTA family.</text>
</comment>
<keyword evidence="8" id="KW-0539">Nucleus</keyword>
<dbReference type="EnsemblMetazoa" id="SMAR001697-RA">
    <property type="protein sequence ID" value="SMAR001697-PA"/>
    <property type="gene ID" value="SMAR001697"/>
</dbReference>
<evidence type="ECO:0000256" key="5">
    <source>
        <dbReference type="ARBA" id="ARBA00023043"/>
    </source>
</evidence>
<dbReference type="PANTHER" id="PTHR23335">
    <property type="entry name" value="CALMODULIN-BINDING TRANSCRIPTION ACTIVATOR CAMTA"/>
    <property type="match status" value="1"/>
</dbReference>
<feature type="compositionally biased region" description="Low complexity" evidence="10">
    <location>
        <begin position="301"/>
        <end position="346"/>
    </location>
</feature>
<dbReference type="InterPro" id="IPR002110">
    <property type="entry name" value="Ankyrin_rpt"/>
</dbReference>
<dbReference type="PANTHER" id="PTHR23335:SF1">
    <property type="entry name" value="CALMODULIN-BINDING TRANSCRIPTION ACTIVATOR, ISOFORM F"/>
    <property type="match status" value="1"/>
</dbReference>
<feature type="region of interest" description="Disordered" evidence="10">
    <location>
        <begin position="252"/>
        <end position="283"/>
    </location>
</feature>
<dbReference type="InterPro" id="IPR005559">
    <property type="entry name" value="CG-1_dom"/>
</dbReference>
<evidence type="ECO:0000256" key="2">
    <source>
        <dbReference type="ARBA" id="ARBA00008267"/>
    </source>
</evidence>
<keyword evidence="7" id="KW-0804">Transcription</keyword>
<dbReference type="SMART" id="SM01076">
    <property type="entry name" value="CG-1"/>
    <property type="match status" value="1"/>
</dbReference>
<dbReference type="GO" id="GO:0003712">
    <property type="term" value="F:transcription coregulator activity"/>
    <property type="evidence" value="ECO:0007669"/>
    <property type="project" value="TreeGrafter"/>
</dbReference>
<dbReference type="AlphaFoldDB" id="T1IL77"/>
<dbReference type="STRING" id="126957.T1IL77"/>
<comment type="subcellular location">
    <subcellularLocation>
        <location evidence="1">Nucleus</location>
    </subcellularLocation>
</comment>
<dbReference type="InterPro" id="IPR014756">
    <property type="entry name" value="Ig_E-set"/>
</dbReference>
<accession>T1IL77</accession>
<dbReference type="HOGENOM" id="CLU_001807_0_0_1"/>
<keyword evidence="5" id="KW-0040">ANK repeat</keyword>
<feature type="domain" description="CG-1" evidence="11">
    <location>
        <begin position="23"/>
        <end position="148"/>
    </location>
</feature>
<dbReference type="eggNOG" id="KOG0520">
    <property type="taxonomic scope" value="Eukaryota"/>
</dbReference>
<organism evidence="12 13">
    <name type="scientific">Strigamia maritima</name>
    <name type="common">European centipede</name>
    <name type="synonym">Geophilus maritimus</name>
    <dbReference type="NCBI Taxonomy" id="126957"/>
    <lineage>
        <taxon>Eukaryota</taxon>
        <taxon>Metazoa</taxon>
        <taxon>Ecdysozoa</taxon>
        <taxon>Arthropoda</taxon>
        <taxon>Myriapoda</taxon>
        <taxon>Chilopoda</taxon>
        <taxon>Pleurostigmophora</taxon>
        <taxon>Geophilomorpha</taxon>
        <taxon>Linotaeniidae</taxon>
        <taxon>Strigamia</taxon>
    </lineage>
</organism>
<keyword evidence="13" id="KW-1185">Reference proteome</keyword>
<protein>
    <recommendedName>
        <fullName evidence="11">CG-1 domain-containing protein</fullName>
    </recommendedName>
</protein>
<dbReference type="InterPro" id="IPR036770">
    <property type="entry name" value="Ankyrin_rpt-contain_sf"/>
</dbReference>
<evidence type="ECO:0000256" key="4">
    <source>
        <dbReference type="ARBA" id="ARBA00023015"/>
    </source>
</evidence>
<feature type="compositionally biased region" description="Polar residues" evidence="10">
    <location>
        <begin position="442"/>
        <end position="454"/>
    </location>
</feature>
<dbReference type="PROSITE" id="PS51437">
    <property type="entry name" value="CG_1"/>
    <property type="match status" value="1"/>
</dbReference>
<dbReference type="GO" id="GO:0003690">
    <property type="term" value="F:double-stranded DNA binding"/>
    <property type="evidence" value="ECO:0007669"/>
    <property type="project" value="TreeGrafter"/>
</dbReference>
<feature type="region of interest" description="Disordered" evidence="10">
    <location>
        <begin position="599"/>
        <end position="622"/>
    </location>
</feature>
<dbReference type="OMA" id="GCANYSA"/>
<dbReference type="Gene3D" id="1.25.40.20">
    <property type="entry name" value="Ankyrin repeat-containing domain"/>
    <property type="match status" value="1"/>
</dbReference>
<dbReference type="Pfam" id="PF03859">
    <property type="entry name" value="CG-1"/>
    <property type="match status" value="1"/>
</dbReference>
<keyword evidence="3" id="KW-0677">Repeat</keyword>
<comment type="subunit">
    <text evidence="9">May interact with calmodulin.</text>
</comment>
<proteinExistence type="inferred from homology"/>
<dbReference type="GO" id="GO:0006357">
    <property type="term" value="P:regulation of transcription by RNA polymerase II"/>
    <property type="evidence" value="ECO:0007669"/>
    <property type="project" value="TreeGrafter"/>
</dbReference>
<evidence type="ECO:0000256" key="10">
    <source>
        <dbReference type="SAM" id="MobiDB-lite"/>
    </source>
</evidence>
<dbReference type="FunFam" id="2.60.40.10:FF:000089">
    <property type="entry name" value="calmodulin-binding transcription activator 2 isoform X1"/>
    <property type="match status" value="1"/>
</dbReference>
<dbReference type="PhylomeDB" id="T1IL77"/>
<evidence type="ECO:0000256" key="1">
    <source>
        <dbReference type="ARBA" id="ARBA00004123"/>
    </source>
</evidence>
<dbReference type="Proteomes" id="UP000014500">
    <property type="component" value="Unassembled WGS sequence"/>
</dbReference>
<feature type="region of interest" description="Disordered" evidence="10">
    <location>
        <begin position="400"/>
        <end position="456"/>
    </location>
</feature>
<feature type="compositionally biased region" description="Basic and acidic residues" evidence="10">
    <location>
        <begin position="425"/>
        <end position="440"/>
    </location>
</feature>
<feature type="region of interest" description="Disordered" evidence="10">
    <location>
        <begin position="300"/>
        <end position="346"/>
    </location>
</feature>
<keyword evidence="4" id="KW-0805">Transcription regulation</keyword>
<name>T1IL77_STRMM</name>
<evidence type="ECO:0000256" key="3">
    <source>
        <dbReference type="ARBA" id="ARBA00022737"/>
    </source>
</evidence>
<keyword evidence="6" id="KW-0010">Activator</keyword>
<dbReference type="SUPFAM" id="SSF81296">
    <property type="entry name" value="E set domains"/>
    <property type="match status" value="1"/>
</dbReference>
<dbReference type="Gene3D" id="2.60.40.10">
    <property type="entry name" value="Immunoglobulins"/>
    <property type="match status" value="1"/>
</dbReference>
<evidence type="ECO:0000256" key="9">
    <source>
        <dbReference type="ARBA" id="ARBA00029480"/>
    </source>
</evidence>
<evidence type="ECO:0000313" key="12">
    <source>
        <dbReference type="EnsemblMetazoa" id="SMAR001697-PA"/>
    </source>
</evidence>
<sequence>MNNCEDVSGKLIKLPENLESVPKADHFPTQRHRWNTNEEIAAILICFEKHVDWLSKEVKIRPKSGSMLLYSRKKVRYRRDGYCWKKRKDGKTTREDHMKLKVQGTECIYGCYVHSAILPTFHRRCYWLLQNPDIVLVHYLNVPYSDDNKLVIAPSLSFCGDKKEWTKEELISQLKPMFFSENEPDLNNELEISTAETVEAIVQQLMEKQRVRNQVKTHECPCDNQGAKNSIQCDSKKCNHTLHRIISPKTGEAGAVGQHQHHHPSTAGSATGATTTHRVAPRKTAATFSTITAGSKPCRSTITVDTTTTTTRVSPSQASAPPALSTPKSTDSPTTPSTPAAAGSVPPASAAPLILNLSQLQGGGGLLILNSSPTPASLTPLTLASFVCNQGAVSATHVTSTARGGSANGGTGADVELVSSSADGSLKRESDDESKLERTTAMDASTYESMLTSDDSNKLDRTLLSASTRTNSPPFGDEMKTKTETIHLFDNETLDLSQEDIQKTLSANLPTCSTGRLGGHKVNESHHQQHHNHHHNQYEMDATDLNPMDFIDNDVSTPDEDVFVNLDAFDMLTDFSDLDPVNPELSAASSALSCSAGASSVGSSGGGSKAASSHNGSTSRMDYREGTANITDFSPDWSYPEGGVKVLVTGPWYSSSSPYNILFDGVAMPTTLVQSGVLRCFCPAHEAGLVTLQVACEGFVISNSVIFEYKTREKSHSDKADVWLVVDENLFKFTLMERLEQIESKLSSSDGKKKDVGDNGHGRQRSFEERLVDLCQQMASRPWVKTEDTSLTSCDDRGLTLLHLAAALGYMRLVCALLHWRADNSSLLLESEVDALSRDHNNCTPLMWACAFGHKDVALLLYQWNQTALNVRDGEGRNPVDVARLRGHDELAQEIEVLEQTRFKENSDSALQTQTDEFVVGTTSVSDHRSKKTIGKRKN</sequence>
<evidence type="ECO:0000313" key="13">
    <source>
        <dbReference type="Proteomes" id="UP000014500"/>
    </source>
</evidence>
<dbReference type="Pfam" id="PF12796">
    <property type="entry name" value="Ank_2"/>
    <property type="match status" value="1"/>
</dbReference>
<dbReference type="EMBL" id="JH430738">
    <property type="status" value="NOT_ANNOTATED_CDS"/>
    <property type="molecule type" value="Genomic_DNA"/>
</dbReference>
<evidence type="ECO:0000256" key="7">
    <source>
        <dbReference type="ARBA" id="ARBA00023163"/>
    </source>
</evidence>
<dbReference type="Pfam" id="PF01833">
    <property type="entry name" value="TIG"/>
    <property type="match status" value="1"/>
</dbReference>
<reference evidence="13" key="1">
    <citation type="submission" date="2011-05" db="EMBL/GenBank/DDBJ databases">
        <authorList>
            <person name="Richards S.R."/>
            <person name="Qu J."/>
            <person name="Jiang H."/>
            <person name="Jhangiani S.N."/>
            <person name="Agravi P."/>
            <person name="Goodspeed R."/>
            <person name="Gross S."/>
            <person name="Mandapat C."/>
            <person name="Jackson L."/>
            <person name="Mathew T."/>
            <person name="Pu L."/>
            <person name="Thornton R."/>
            <person name="Saada N."/>
            <person name="Wilczek-Boney K.B."/>
            <person name="Lee S."/>
            <person name="Kovar C."/>
            <person name="Wu Y."/>
            <person name="Scherer S.E."/>
            <person name="Worley K.C."/>
            <person name="Muzny D.M."/>
            <person name="Gibbs R."/>
        </authorList>
    </citation>
    <scope>NUCLEOTIDE SEQUENCE</scope>
    <source>
        <strain evidence="13">Brora</strain>
    </source>
</reference>
<dbReference type="GO" id="GO:0005634">
    <property type="term" value="C:nucleus"/>
    <property type="evidence" value="ECO:0007669"/>
    <property type="project" value="UniProtKB-SubCell"/>
</dbReference>
<dbReference type="SUPFAM" id="SSF48403">
    <property type="entry name" value="Ankyrin repeat"/>
    <property type="match status" value="1"/>
</dbReference>
<reference evidence="12" key="2">
    <citation type="submission" date="2015-02" db="UniProtKB">
        <authorList>
            <consortium name="EnsemblMetazoa"/>
        </authorList>
    </citation>
    <scope>IDENTIFICATION</scope>
</reference>
<evidence type="ECO:0000256" key="6">
    <source>
        <dbReference type="ARBA" id="ARBA00023159"/>
    </source>
</evidence>
<dbReference type="InterPro" id="IPR002909">
    <property type="entry name" value="IPT_dom"/>
</dbReference>
<dbReference type="InterPro" id="IPR013783">
    <property type="entry name" value="Ig-like_fold"/>
</dbReference>
<evidence type="ECO:0000256" key="8">
    <source>
        <dbReference type="ARBA" id="ARBA00023242"/>
    </source>
</evidence>